<organism evidence="1 2">
    <name type="scientific">Zophobas morio</name>
    <dbReference type="NCBI Taxonomy" id="2755281"/>
    <lineage>
        <taxon>Eukaryota</taxon>
        <taxon>Metazoa</taxon>
        <taxon>Ecdysozoa</taxon>
        <taxon>Arthropoda</taxon>
        <taxon>Hexapoda</taxon>
        <taxon>Insecta</taxon>
        <taxon>Pterygota</taxon>
        <taxon>Neoptera</taxon>
        <taxon>Endopterygota</taxon>
        <taxon>Coleoptera</taxon>
        <taxon>Polyphaga</taxon>
        <taxon>Cucujiformia</taxon>
        <taxon>Tenebrionidae</taxon>
        <taxon>Zophobas</taxon>
    </lineage>
</organism>
<sequence length="156" mass="19349">MHIKNRSNIEAMMAELSNLIIEATEKRKIYIWQGRNNGWNGECSELKRKAREKLRKWRNNKGRKEKYLKARENYRRKWEEKKKRKTRRRREDNKVPEEQVWRYTNKERRRKTEVSGKIKIHEWKTHFMELLGGCEEKCCKKIKESQRRKKCGEVRK</sequence>
<evidence type="ECO:0000313" key="2">
    <source>
        <dbReference type="Proteomes" id="UP001168821"/>
    </source>
</evidence>
<dbReference type="EMBL" id="JALNTZ010000001">
    <property type="protein sequence ID" value="KAJ3666497.1"/>
    <property type="molecule type" value="Genomic_DNA"/>
</dbReference>
<evidence type="ECO:0000313" key="1">
    <source>
        <dbReference type="EMBL" id="KAJ3666497.1"/>
    </source>
</evidence>
<proteinExistence type="predicted"/>
<name>A0AA38IZM8_9CUCU</name>
<comment type="caution">
    <text evidence="1">The sequence shown here is derived from an EMBL/GenBank/DDBJ whole genome shotgun (WGS) entry which is preliminary data.</text>
</comment>
<keyword evidence="2" id="KW-1185">Reference proteome</keyword>
<protein>
    <submittedName>
        <fullName evidence="1">Uncharacterized protein</fullName>
    </submittedName>
</protein>
<reference evidence="1" key="1">
    <citation type="journal article" date="2023" name="G3 (Bethesda)">
        <title>Whole genome assemblies of Zophobas morio and Tenebrio molitor.</title>
        <authorList>
            <person name="Kaur S."/>
            <person name="Stinson S.A."/>
            <person name="diCenzo G.C."/>
        </authorList>
    </citation>
    <scope>NUCLEOTIDE SEQUENCE</scope>
    <source>
        <strain evidence="1">QUZm001</strain>
    </source>
</reference>
<dbReference type="Proteomes" id="UP001168821">
    <property type="component" value="Unassembled WGS sequence"/>
</dbReference>
<accession>A0AA38IZM8</accession>
<dbReference type="AlphaFoldDB" id="A0AA38IZM8"/>
<gene>
    <name evidence="1" type="ORF">Zmor_001937</name>
</gene>